<dbReference type="InterPro" id="IPR036259">
    <property type="entry name" value="MFS_trans_sf"/>
</dbReference>
<dbReference type="RefSeq" id="XP_014477084.1">
    <property type="nucleotide sequence ID" value="XM_014621598.1"/>
</dbReference>
<sequence>MYGVFEEETHAVTNKQARAAHSLINSRRATVSHGSEDAESLTEIAARPNGDARRDASLGGFALGVTLGWNSSAGEVLRDVLNASGTEIGLVGGILNAGACVGVILAPFLTKYLSRIAALLLTTLGFTVGWSFICFADQKVCFHVPHR</sequence>
<dbReference type="OrthoDB" id="4142200at2759"/>
<feature type="transmembrane region" description="Helical" evidence="1">
    <location>
        <begin position="88"/>
        <end position="109"/>
    </location>
</feature>
<keyword evidence="1" id="KW-1133">Transmembrane helix</keyword>
<keyword evidence="1" id="KW-0812">Transmembrane</keyword>
<keyword evidence="1" id="KW-0472">Membrane</keyword>
<evidence type="ECO:0000256" key="1">
    <source>
        <dbReference type="SAM" id="Phobius"/>
    </source>
</evidence>
<proteinExistence type="predicted"/>
<evidence type="ECO:0000313" key="3">
    <source>
        <dbReference type="RefSeq" id="XP_014477084.1"/>
    </source>
</evidence>
<keyword evidence="2" id="KW-1185">Reference proteome</keyword>
<accession>A0A6P3XGP0</accession>
<dbReference type="KEGG" id="dqu:106745730"/>
<dbReference type="SUPFAM" id="SSF103473">
    <property type="entry name" value="MFS general substrate transporter"/>
    <property type="match status" value="1"/>
</dbReference>
<feature type="transmembrane region" description="Helical" evidence="1">
    <location>
        <begin position="116"/>
        <end position="133"/>
    </location>
</feature>
<name>A0A6P3XGP0_DINQU</name>
<reference evidence="3" key="1">
    <citation type="submission" date="2025-08" db="UniProtKB">
        <authorList>
            <consortium name="RefSeq"/>
        </authorList>
    </citation>
    <scope>IDENTIFICATION</scope>
</reference>
<dbReference type="AlphaFoldDB" id="A0A6P3XGP0"/>
<gene>
    <name evidence="3" type="primary">LOC106745730</name>
</gene>
<dbReference type="GeneID" id="106745730"/>
<protein>
    <submittedName>
        <fullName evidence="3">Uncharacterized protein LOC106745730</fullName>
    </submittedName>
</protein>
<dbReference type="Gene3D" id="1.20.1250.20">
    <property type="entry name" value="MFS general substrate transporter like domains"/>
    <property type="match status" value="1"/>
</dbReference>
<organism evidence="2 3">
    <name type="scientific">Dinoponera quadriceps</name>
    <name type="common">South American ant</name>
    <dbReference type="NCBI Taxonomy" id="609295"/>
    <lineage>
        <taxon>Eukaryota</taxon>
        <taxon>Metazoa</taxon>
        <taxon>Ecdysozoa</taxon>
        <taxon>Arthropoda</taxon>
        <taxon>Hexapoda</taxon>
        <taxon>Insecta</taxon>
        <taxon>Pterygota</taxon>
        <taxon>Neoptera</taxon>
        <taxon>Endopterygota</taxon>
        <taxon>Hymenoptera</taxon>
        <taxon>Apocrita</taxon>
        <taxon>Aculeata</taxon>
        <taxon>Formicoidea</taxon>
        <taxon>Formicidae</taxon>
        <taxon>Ponerinae</taxon>
        <taxon>Ponerini</taxon>
        <taxon>Dinoponera</taxon>
    </lineage>
</organism>
<dbReference type="Proteomes" id="UP000515204">
    <property type="component" value="Unplaced"/>
</dbReference>
<evidence type="ECO:0000313" key="2">
    <source>
        <dbReference type="Proteomes" id="UP000515204"/>
    </source>
</evidence>